<evidence type="ECO:0000256" key="1">
    <source>
        <dbReference type="SAM" id="Phobius"/>
    </source>
</evidence>
<sequence>MFFFLTKFITNIIKELHSKASPAQMGCGAALGAIVGLTPFWCLHNLVILLIIMLVNVSSGAAAFAAVIFSLIAFLFDPLANAIGYWLLADVKALEPFWTRIYNMPVIPLTKFNNTLVLGSLVLSLILFYPVYLLAIYGVKQYRAHLREKIEKIKFFRILNATKFAQWYLQVSGLAK</sequence>
<feature type="transmembrane region" description="Helical" evidence="1">
    <location>
        <begin position="62"/>
        <end position="88"/>
    </location>
</feature>
<comment type="caution">
    <text evidence="3">The sequence shown here is derived from an EMBL/GenBank/DDBJ whole genome shotgun (WGS) entry which is preliminary data.</text>
</comment>
<dbReference type="AlphaFoldDB" id="A0A2M7SDA0"/>
<feature type="transmembrane region" description="Helical" evidence="1">
    <location>
        <begin position="116"/>
        <end position="139"/>
    </location>
</feature>
<protein>
    <submittedName>
        <fullName evidence="3">DUF2062 domain-containing protein</fullName>
    </submittedName>
</protein>
<accession>A0A2M7SDA0</accession>
<evidence type="ECO:0000259" key="2">
    <source>
        <dbReference type="Pfam" id="PF09835"/>
    </source>
</evidence>
<dbReference type="EMBL" id="PFMR01000111">
    <property type="protein sequence ID" value="PIZ17505.1"/>
    <property type="molecule type" value="Genomic_DNA"/>
</dbReference>
<dbReference type="Pfam" id="PF09835">
    <property type="entry name" value="DUF2062"/>
    <property type="match status" value="1"/>
</dbReference>
<keyword evidence="1" id="KW-0812">Transmembrane</keyword>
<feature type="domain" description="DUF2062" evidence="2">
    <location>
        <begin position="14"/>
        <end position="145"/>
    </location>
</feature>
<reference evidence="4" key="1">
    <citation type="submission" date="2017-09" db="EMBL/GenBank/DDBJ databases">
        <title>Depth-based differentiation of microbial function through sediment-hosted aquifers and enrichment of novel symbionts in the deep terrestrial subsurface.</title>
        <authorList>
            <person name="Probst A.J."/>
            <person name="Ladd B."/>
            <person name="Jarett J.K."/>
            <person name="Geller-Mcgrath D.E."/>
            <person name="Sieber C.M.K."/>
            <person name="Emerson J.B."/>
            <person name="Anantharaman K."/>
            <person name="Thomas B.C."/>
            <person name="Malmstrom R."/>
            <person name="Stieglmeier M."/>
            <person name="Klingl A."/>
            <person name="Woyke T."/>
            <person name="Ryan C.M."/>
            <person name="Banfield J.F."/>
        </authorList>
    </citation>
    <scope>NUCLEOTIDE SEQUENCE [LARGE SCALE GENOMIC DNA]</scope>
</reference>
<feature type="transmembrane region" description="Helical" evidence="1">
    <location>
        <begin position="29"/>
        <end position="55"/>
    </location>
</feature>
<gene>
    <name evidence="3" type="ORF">COY52_04365</name>
</gene>
<dbReference type="NCBIfam" id="TIGR03546">
    <property type="entry name" value="TIGR03546 family protein"/>
    <property type="match status" value="1"/>
</dbReference>
<organism evidence="3 4">
    <name type="scientific">Candidatus Desantisbacteria bacterium CG_4_10_14_0_8_um_filter_48_22</name>
    <dbReference type="NCBI Taxonomy" id="1974543"/>
    <lineage>
        <taxon>Bacteria</taxon>
        <taxon>Candidatus Desantisiibacteriota</taxon>
    </lineage>
</organism>
<dbReference type="InterPro" id="IPR019935">
    <property type="entry name" value="CHP03546"/>
</dbReference>
<dbReference type="Proteomes" id="UP000229307">
    <property type="component" value="Unassembled WGS sequence"/>
</dbReference>
<keyword evidence="1" id="KW-1133">Transmembrane helix</keyword>
<keyword evidence="1" id="KW-0472">Membrane</keyword>
<proteinExistence type="predicted"/>
<evidence type="ECO:0000313" key="4">
    <source>
        <dbReference type="Proteomes" id="UP000229307"/>
    </source>
</evidence>
<name>A0A2M7SDA0_9BACT</name>
<dbReference type="InterPro" id="IPR018639">
    <property type="entry name" value="DUF2062"/>
</dbReference>
<evidence type="ECO:0000313" key="3">
    <source>
        <dbReference type="EMBL" id="PIZ17505.1"/>
    </source>
</evidence>